<evidence type="ECO:0000313" key="3">
    <source>
        <dbReference type="EMBL" id="CAG6450211.1"/>
    </source>
</evidence>
<dbReference type="AlphaFoldDB" id="A0A8D8A4J5"/>
<feature type="compositionally biased region" description="Low complexity" evidence="1">
    <location>
        <begin position="924"/>
        <end position="933"/>
    </location>
</feature>
<evidence type="ECO:0000259" key="2">
    <source>
        <dbReference type="Pfam" id="PF23079"/>
    </source>
</evidence>
<organism evidence="3">
    <name type="scientific">Culex pipiens</name>
    <name type="common">House mosquito</name>
    <dbReference type="NCBI Taxonomy" id="7175"/>
    <lineage>
        <taxon>Eukaryota</taxon>
        <taxon>Metazoa</taxon>
        <taxon>Ecdysozoa</taxon>
        <taxon>Arthropoda</taxon>
        <taxon>Hexapoda</taxon>
        <taxon>Insecta</taxon>
        <taxon>Pterygota</taxon>
        <taxon>Neoptera</taxon>
        <taxon>Endopterygota</taxon>
        <taxon>Diptera</taxon>
        <taxon>Nematocera</taxon>
        <taxon>Culicoidea</taxon>
        <taxon>Culicidae</taxon>
        <taxon>Culicinae</taxon>
        <taxon>Culicini</taxon>
        <taxon>Culex</taxon>
        <taxon>Culex</taxon>
    </lineage>
</organism>
<name>A0A8D8A4J5_CULPI</name>
<dbReference type="EMBL" id="HBUE01015169">
    <property type="protein sequence ID" value="CAG6450211.1"/>
    <property type="molecule type" value="Transcribed_RNA"/>
</dbReference>
<feature type="compositionally biased region" description="Acidic residues" evidence="1">
    <location>
        <begin position="545"/>
        <end position="559"/>
    </location>
</feature>
<proteinExistence type="predicted"/>
<feature type="region of interest" description="Disordered" evidence="1">
    <location>
        <begin position="480"/>
        <end position="621"/>
    </location>
</feature>
<reference evidence="3" key="1">
    <citation type="submission" date="2021-05" db="EMBL/GenBank/DDBJ databases">
        <authorList>
            <person name="Alioto T."/>
            <person name="Alioto T."/>
            <person name="Gomez Garrido J."/>
        </authorList>
    </citation>
    <scope>NUCLEOTIDE SEQUENCE</scope>
</reference>
<feature type="region of interest" description="Disordered" evidence="1">
    <location>
        <begin position="177"/>
        <end position="208"/>
    </location>
</feature>
<feature type="compositionally biased region" description="Acidic residues" evidence="1">
    <location>
        <begin position="601"/>
        <end position="611"/>
    </location>
</feature>
<feature type="compositionally biased region" description="Basic and acidic residues" evidence="1">
    <location>
        <begin position="480"/>
        <end position="490"/>
    </location>
</feature>
<sequence length="1065" mass="116118">MSDRKSLGFDGFGFSGMGGGAAPGSFFGANASSTLRRMLSAVEPFTNTDKTVAMTSFGGGENVLQNFTLQTNFHRQGQQRAKRKRKESSFSSCSSSSSASTLLSLVAQAPPTSAERRFPPPPTASAAGVGEENSFGVGGGGSSVEEQSGQQKNGKALLGGKTADLNESTSVAGVGGGVDYYNRSSEPPAQGVGEVEQTDSPRRKRPKYDYTRDQMFEIFQPWVIQTYGDRAKTKTITLKKQARIIKTLKGQEMNNPDSSKFRFWVKTKGFTTNKPKGFQDIFVFHNQEENDGCLLFAPNTTETDTQPYKKVAVVENFFNIIYGVHVSLGSRSTRHAGQKRTYRTITETYAFLPREAVTKFLSLCGQCSKAMRPNSPIKLEDPAPTAPSSPVCSVTEESFDDGAAVLPSPLARDTRGNSVVSSSFDSLASEEVYAKLMDCYKVQGGQGGDRAGGNSSTYYQLLKTFYDNVKKRGDCSAVESTDRVEGKSDVVEEDEEMVVDLTGTPDSDKPSGRNSSKVAKTVAPQDEESSKSRSRRSLAKAAVEVDADADDEADDDGENGEVLSVGDGARPELSSKELFASCEPTSEVSEKIRLNNNLDDKFDDSDGDSDASGESRSESVPITSTYLELTRSMGVADDDALNMESIAMPFNNELTENNGTGGAAAGEDAYAGLIKDADKFKLMLLAWNYQNSAAGKSAQNGAEGPDLATMTNLWQQYQNALAMNAKTSFNQLPIPERQQPSPIEQHDETNSSEQKDDDDLSEDDSEDRIEATVNDPERLKAFNMFVRLFVDENLDRIIPISKQPKEKIQAIIDSCTRQFPEFAERARKRIRTYLKSCRRNKKTREGWENTSRPTPAHLTSVQAEQILAVACENESLNAKRMRIGLEPISQSVTPTTAVSYMTSEPPNVPTLYQNMNLKCETETTPPVKTEPLTSVPKLSPVQNTTPDINQMKLNIPSASASSTPTIPTTVPTISNFSDYNTGFTNRSQHYTNFMNSVNSSNSTSTTMSATGTAPTDLSMKRPILAHKLNSAEITAVKQLVTGYRESAAFLMRSADELENLLLQQQ</sequence>
<feature type="compositionally biased region" description="Acidic residues" evidence="1">
    <location>
        <begin position="755"/>
        <end position="767"/>
    </location>
</feature>
<dbReference type="PANTHER" id="PTHR12449">
    <property type="entry name" value="DEATH DOMAIN-CONTAINING PROTEIN"/>
    <property type="match status" value="1"/>
</dbReference>
<dbReference type="InterPro" id="IPR039788">
    <property type="entry name" value="NOL4/NOL4L"/>
</dbReference>
<dbReference type="InterPro" id="IPR056549">
    <property type="entry name" value="HTH_NOL4"/>
</dbReference>
<feature type="domain" description="Nucleolar protein 4 helical" evidence="2">
    <location>
        <begin position="777"/>
        <end position="874"/>
    </location>
</feature>
<feature type="region of interest" description="Disordered" evidence="1">
    <location>
        <begin position="74"/>
        <end position="96"/>
    </location>
</feature>
<evidence type="ECO:0000256" key="1">
    <source>
        <dbReference type="SAM" id="MobiDB-lite"/>
    </source>
</evidence>
<feature type="region of interest" description="Disordered" evidence="1">
    <location>
        <begin position="108"/>
        <end position="161"/>
    </location>
</feature>
<dbReference type="PANTHER" id="PTHR12449:SF22">
    <property type="entry name" value="NUCLEOLAR PROTEIN 4"/>
    <property type="match status" value="1"/>
</dbReference>
<feature type="region of interest" description="Disordered" evidence="1">
    <location>
        <begin position="924"/>
        <end position="947"/>
    </location>
</feature>
<dbReference type="Pfam" id="PF23079">
    <property type="entry name" value="HTH_NOL4_2nd"/>
    <property type="match status" value="1"/>
</dbReference>
<accession>A0A8D8A4J5</accession>
<protein>
    <submittedName>
        <fullName evidence="3">Nucleolar protein 4-like</fullName>
    </submittedName>
</protein>
<feature type="region of interest" description="Disordered" evidence="1">
    <location>
        <begin position="733"/>
        <end position="774"/>
    </location>
</feature>